<organism evidence="1">
    <name type="scientific">Hexamita inflata</name>
    <dbReference type="NCBI Taxonomy" id="28002"/>
    <lineage>
        <taxon>Eukaryota</taxon>
        <taxon>Metamonada</taxon>
        <taxon>Diplomonadida</taxon>
        <taxon>Hexamitidae</taxon>
        <taxon>Hexamitinae</taxon>
        <taxon>Hexamita</taxon>
    </lineage>
</organism>
<dbReference type="Proteomes" id="UP001642409">
    <property type="component" value="Unassembled WGS sequence"/>
</dbReference>
<comment type="caution">
    <text evidence="1">The sequence shown here is derived from an EMBL/GenBank/DDBJ whole genome shotgun (WGS) entry which is preliminary data.</text>
</comment>
<reference evidence="1" key="1">
    <citation type="submission" date="2023-06" db="EMBL/GenBank/DDBJ databases">
        <authorList>
            <person name="Kurt Z."/>
        </authorList>
    </citation>
    <scope>NUCLEOTIDE SEQUENCE</scope>
</reference>
<keyword evidence="3" id="KW-1185">Reference proteome</keyword>
<proteinExistence type="predicted"/>
<dbReference type="EMBL" id="CAXDID020000220">
    <property type="protein sequence ID" value="CAL6058227.1"/>
    <property type="molecule type" value="Genomic_DNA"/>
</dbReference>
<accession>A0AA86UJG9</accession>
<reference evidence="2 3" key="2">
    <citation type="submission" date="2024-07" db="EMBL/GenBank/DDBJ databases">
        <authorList>
            <person name="Akdeniz Z."/>
        </authorList>
    </citation>
    <scope>NUCLEOTIDE SEQUENCE [LARGE SCALE GENOMIC DNA]</scope>
</reference>
<name>A0AA86UJG9_9EUKA</name>
<dbReference type="EMBL" id="CATOUU010000902">
    <property type="protein sequence ID" value="CAI9958119.1"/>
    <property type="molecule type" value="Genomic_DNA"/>
</dbReference>
<evidence type="ECO:0000313" key="1">
    <source>
        <dbReference type="EMBL" id="CAI9958119.1"/>
    </source>
</evidence>
<sequence length="2199" mass="257295">MHNELLTLQLGLKITILESQNDTLSLYMNSQPLKSIYQKLSNQFNEKEQNQSEGDYSISSFFDSNCDIYSQLSDHYNSITINSNYKNDYIFCDSVYDENISKQNNLIKSDINIIKPNRSCLQSTNNYQICNLSNTIISQPDSKNIDIVFTTGLNIQMSSFAIPVFVQTLSYLNFNKFDCVEDINKLFYKNWKTTIQQEQLYSYEKHCKQQYLKHQIDDQVITTQQFIKISLMVPYLACDIRPTIEPTRNTIKMIVNNIQLSKQQKNIINRYNLQYLQTLDFTDNLSNQFNLNSQMQQKQELSSIIDIQIIKAQIIFSDISIDITGLQLDKIIIKLEKSSQYESKYNKFKQYAQIIISPCSCKLNLESFKLLIQCVQATQNQQVDKQMKQQQIDQVAPNVYFYLNQLAEAELKDYIYPQLNKLCFRKKSDEQTNLFNMIIENTEIMLTKQMQNEYNLSNNKSMNQFDLLTQQLLQFKNDIKLTEEIKQKLEIFKHEIILLTNQISLKLYSKNQDKYDQQTQYSQYILGALQLCAKVNIQSQQKTVKITMSQQESNIVITQDMLQFYQIFYNLITTSSKQFDIQLQQIDEIYNQNIKKYNEKLFNIQELSQKNNEKGLGRKLLKALNEYEVNMVTGFKNVNINMVSDDGQLVNFLIDTINTTIFTYQGYQYANILNDLTIRNITLKYINANGCDIIKLQLKDTNLITRSIEDAQKQLLTQTIIDFSSLSIQTYDIDKNIAEILKWTLQWIQQLPHQQQKIQSNEKSQISQLTEKQSIDAKQIQNFTFSISLRYIGVSFMFQQCVSITYEIENLINLMQNRQNQLQCYCFLKEQKLIQNIYDQKLEVTNQLPSFIAHYNNNEEINSINVQILSKIIDFDIQQIYFIQYLQNKILVATVQCKRLLIAFQKERIQHYQQLRSNRSIQQIPQQINKFLVKVTTQLIQLRIISEYSVISFGINKISFDLRNFVQNQKIVQYFINNQFQLHLDQIIFIISENIINENIFKLDTNNIFVVDKQQHLSMIDSKQLDQLYLVAKLSINVQSTQFANNLNNYDIQITNPTVQFHSAIVQKVIFLLSQIKYQQKRFKTTLTKQQKYQLQYINRSLAKIKINQSDSTTNKVCIDIHDIKFQHYSNYDIITQYSAKLFKIDINQVQEYTLTQKTIDLTQFEIDTQLMSLETLKQIKNAQNIYSLQPTNNKLILDINTKIDLNLLNWRQIGTKILIKQIEFVGNEFLPHQVYLITQSVKQYIGETYIPIQHYNTQNSLVLEDIKEEISFDESIMIDIFEKQDTSVQLYINICRSSFQLNFSTEQNLNDNNIQFSLPNIVIAGKIVWSQIQQDGKDIYQSQKIQQFFNQYMKKNNLKILRVECQQNMEIQSVVNIYGQDINFPQEIFEFTMLCLQQFQIEELVTIRKHQQETSADSSQNVDEFEQQMLEFQNELKQFIIPIKTINILTHIDRLTVFFHSSPLKSRYDQDKHFSTLVGDITNFKLNFIQYSNQQQFAQITCSNIRGYIIPNIMIQQIKVYEQNIKKFPSFAIPLMIQLENLFVNIMGQQQSNNIVEISVIQQSIGAQLSAQSFEQFAIIFSVWKENINNIIVQTKELFTFRQKIKTLNLQKARTSINEENISKQHTKFNIACQSINFNWYPTEYYVVPSVILQLQNRQQNKVDINDQMLIQLLQMQQNQKKYMPIIQCTNQANENLIISYQSTQDIDNIQIVLPKYIIQMDVASKIVLDFDSIVILYKIDKTLHKLQFSIILNEMNLKNFSDIELADINVSQLYITCSYINKLKFNFNLKSARIHFGCTLLQSITKSIQLLLYQSTQNWQRGVQITQQLGSVQIKNENSIVIAPTQVKQYIDELLKSQSEANNQPISQQLVNASVNNVVKPKWIQFTSRFVKFFQETIHNEIQISIQQFDVLLSQFSLADNNMLRLQAAGLQLNQYQQQTKSTVSKLPNKVMSAMINLENQQISGTISQRSGFSVRQMSLDLIMRNQKYNPELGYSLNGQKIQYSKDFVNDLKAFTKINAIVTSNSSWQIQSTIVLELLQQSFFELNLDVDADTHPGVFQTGEALMKVIDMMNLIIRDLITFITSVMKQQSSEDIQKNFQRKMQQKQLQEQLVNGLKVLNADELDELQVLLRLKTKNMNKLLPNIDILGQGTGVIESFARNFSSTTKIIEEMVQSIDVAFLNLAHIIFKTLKTLFGK</sequence>
<protein>
    <submittedName>
        <fullName evidence="1">Uncharacterized protein</fullName>
    </submittedName>
</protein>
<evidence type="ECO:0000313" key="2">
    <source>
        <dbReference type="EMBL" id="CAL6058227.1"/>
    </source>
</evidence>
<evidence type="ECO:0000313" key="3">
    <source>
        <dbReference type="Proteomes" id="UP001642409"/>
    </source>
</evidence>
<gene>
    <name evidence="1" type="ORF">HINF_LOCUS45764</name>
    <name evidence="2" type="ORF">HINF_LOCUS48117</name>
</gene>